<gene>
    <name evidence="1" type="ORF">SAMN05216302_10518</name>
</gene>
<evidence type="ECO:0000313" key="2">
    <source>
        <dbReference type="Proteomes" id="UP000199533"/>
    </source>
</evidence>
<protein>
    <submittedName>
        <fullName evidence="1">Uncharacterized protein</fullName>
    </submittedName>
</protein>
<organism evidence="1 2">
    <name type="scientific">Nitrosomonas aestuarii</name>
    <dbReference type="NCBI Taxonomy" id="52441"/>
    <lineage>
        <taxon>Bacteria</taxon>
        <taxon>Pseudomonadati</taxon>
        <taxon>Pseudomonadota</taxon>
        <taxon>Betaproteobacteria</taxon>
        <taxon>Nitrosomonadales</taxon>
        <taxon>Nitrosomonadaceae</taxon>
        <taxon>Nitrosomonas</taxon>
    </lineage>
</organism>
<keyword evidence="2" id="KW-1185">Reference proteome</keyword>
<proteinExistence type="predicted"/>
<dbReference type="RefSeq" id="WP_090703058.1">
    <property type="nucleotide sequence ID" value="NZ_FOSP01000051.1"/>
</dbReference>
<accession>A0A1I4GAZ9</accession>
<dbReference type="AlphaFoldDB" id="A0A1I4GAZ9"/>
<sequence>MKAPKLIDLNTKTPTAKPIDDQFKKAVIQQTEVENETVRRTFSIEKFYSSYIDKIATDLTQKQGKPVNASQALRIIIKRDMERAGQ</sequence>
<name>A0A1I4GAZ9_9PROT</name>
<reference evidence="2" key="1">
    <citation type="submission" date="2016-10" db="EMBL/GenBank/DDBJ databases">
        <authorList>
            <person name="Varghese N."/>
            <person name="Submissions S."/>
        </authorList>
    </citation>
    <scope>NUCLEOTIDE SEQUENCE [LARGE SCALE GENOMIC DNA]</scope>
    <source>
        <strain evidence="2">Nm69</strain>
    </source>
</reference>
<dbReference type="EMBL" id="FOSP01000051">
    <property type="protein sequence ID" value="SFL27238.1"/>
    <property type="molecule type" value="Genomic_DNA"/>
</dbReference>
<dbReference type="Proteomes" id="UP000199533">
    <property type="component" value="Unassembled WGS sequence"/>
</dbReference>
<evidence type="ECO:0000313" key="1">
    <source>
        <dbReference type="EMBL" id="SFL27238.1"/>
    </source>
</evidence>